<dbReference type="Gene3D" id="3.90.70.10">
    <property type="entry name" value="Cysteine proteinases"/>
    <property type="match status" value="1"/>
</dbReference>
<evidence type="ECO:0000313" key="4">
    <source>
        <dbReference type="EnsemblMetazoa" id="Aqu2.1.19135_001"/>
    </source>
</evidence>
<dbReference type="GO" id="GO:0098887">
    <property type="term" value="P:neurotransmitter receptor transport, endosome to postsynaptic membrane"/>
    <property type="evidence" value="ECO:0007669"/>
    <property type="project" value="TreeGrafter"/>
</dbReference>
<name>A0A1X7TV89_AMPQE</name>
<dbReference type="Pfam" id="PF00112">
    <property type="entry name" value="Peptidase_C1"/>
    <property type="match status" value="1"/>
</dbReference>
<dbReference type="Gene3D" id="3.80.10.10">
    <property type="entry name" value="Ribonuclease Inhibitor"/>
    <property type="match status" value="1"/>
</dbReference>
<dbReference type="GO" id="GO:0098968">
    <property type="term" value="P:neurotransmitter receptor transport postsynaptic membrane to endosome"/>
    <property type="evidence" value="ECO:0007669"/>
    <property type="project" value="TreeGrafter"/>
</dbReference>
<dbReference type="InterPro" id="IPR032675">
    <property type="entry name" value="LRR_dom_sf"/>
</dbReference>
<protein>
    <recommendedName>
        <fullName evidence="3">Peptidase C1A papain C-terminal domain-containing protein</fullName>
    </recommendedName>
</protein>
<dbReference type="InterPro" id="IPR050614">
    <property type="entry name" value="Synaptic_Scaffolding_LAP-MAGUK"/>
</dbReference>
<dbReference type="GO" id="GO:0043113">
    <property type="term" value="P:receptor clustering"/>
    <property type="evidence" value="ECO:0007669"/>
    <property type="project" value="TreeGrafter"/>
</dbReference>
<keyword evidence="1" id="KW-0433">Leucine-rich repeat</keyword>
<dbReference type="InterPro" id="IPR038765">
    <property type="entry name" value="Papain-like_cys_pep_sf"/>
</dbReference>
<keyword evidence="2" id="KW-0677">Repeat</keyword>
<evidence type="ECO:0000256" key="1">
    <source>
        <dbReference type="ARBA" id="ARBA00022614"/>
    </source>
</evidence>
<dbReference type="GO" id="GO:0005912">
    <property type="term" value="C:adherens junction"/>
    <property type="evidence" value="ECO:0007669"/>
    <property type="project" value="TreeGrafter"/>
</dbReference>
<proteinExistence type="predicted"/>
<accession>A0A1X7TV89</accession>
<dbReference type="GO" id="GO:0006508">
    <property type="term" value="P:proteolysis"/>
    <property type="evidence" value="ECO:0007669"/>
    <property type="project" value="InterPro"/>
</dbReference>
<dbReference type="InterPro" id="IPR000668">
    <property type="entry name" value="Peptidase_C1A_C"/>
</dbReference>
<dbReference type="Pfam" id="PF00560">
    <property type="entry name" value="LRR_1"/>
    <property type="match status" value="1"/>
</dbReference>
<dbReference type="PROSITE" id="PS51450">
    <property type="entry name" value="LRR"/>
    <property type="match status" value="1"/>
</dbReference>
<dbReference type="GO" id="GO:0045197">
    <property type="term" value="P:establishment or maintenance of epithelial cell apical/basal polarity"/>
    <property type="evidence" value="ECO:0007669"/>
    <property type="project" value="TreeGrafter"/>
</dbReference>
<evidence type="ECO:0000256" key="2">
    <source>
        <dbReference type="ARBA" id="ARBA00022737"/>
    </source>
</evidence>
<dbReference type="STRING" id="400682.A0A1X7TV89"/>
<dbReference type="SMART" id="SM00369">
    <property type="entry name" value="LRR_TYP"/>
    <property type="match status" value="3"/>
</dbReference>
<reference evidence="4" key="1">
    <citation type="submission" date="2017-05" db="UniProtKB">
        <authorList>
            <consortium name="EnsemblMetazoa"/>
        </authorList>
    </citation>
    <scope>IDENTIFICATION</scope>
</reference>
<dbReference type="SUPFAM" id="SSF52058">
    <property type="entry name" value="L domain-like"/>
    <property type="match status" value="1"/>
</dbReference>
<feature type="domain" description="Peptidase C1A papain C-terminal" evidence="3">
    <location>
        <begin position="3"/>
        <end position="52"/>
    </location>
</feature>
<dbReference type="GO" id="GO:0008234">
    <property type="term" value="F:cysteine-type peptidase activity"/>
    <property type="evidence" value="ECO:0007669"/>
    <property type="project" value="InterPro"/>
</dbReference>
<dbReference type="InParanoid" id="A0A1X7TV89"/>
<dbReference type="GO" id="GO:0019901">
    <property type="term" value="F:protein kinase binding"/>
    <property type="evidence" value="ECO:0007669"/>
    <property type="project" value="TreeGrafter"/>
</dbReference>
<dbReference type="AlphaFoldDB" id="A0A1X7TV89"/>
<dbReference type="GO" id="GO:0045211">
    <property type="term" value="C:postsynaptic membrane"/>
    <property type="evidence" value="ECO:0007669"/>
    <property type="project" value="TreeGrafter"/>
</dbReference>
<dbReference type="EnsemblMetazoa" id="Aqu2.1.19135_001">
    <property type="protein sequence ID" value="Aqu2.1.19135_001"/>
    <property type="gene ID" value="Aqu2.1.19135"/>
</dbReference>
<dbReference type="OrthoDB" id="676979at2759"/>
<dbReference type="InterPro" id="IPR001611">
    <property type="entry name" value="Leu-rich_rpt"/>
</dbReference>
<dbReference type="PANTHER" id="PTHR23119:SF50">
    <property type="entry name" value="PDZ DOMAIN-CONTAINING PROTEIN"/>
    <property type="match status" value="1"/>
</dbReference>
<evidence type="ECO:0000259" key="3">
    <source>
        <dbReference type="Pfam" id="PF00112"/>
    </source>
</evidence>
<sequence>MLSKIYARGPIACTIAMTSAFEQYTGGVFNDTTGAKSLDHEISIAGWGVTSGGTQASMQSSSASIQSKSSVYGNNGSSLKLVECEVESDCSGQDSGSSLKLVECLTVLDWTLSPVVGGLQSLEELWIDMNSLISLPEEMSGLKKCSFIEASDNRLMDLPHSIGLLSSLTDLYLQNNLLTQLPVSFSYLKSLKVCNVSSNRLMFLPESIGGYVVPLVYCTNMSKPLLEFQLQTDPSNGDSYLTCVVFPQQGIETPYDEHKDMIILITL</sequence>
<organism evidence="4">
    <name type="scientific">Amphimedon queenslandica</name>
    <name type="common">Sponge</name>
    <dbReference type="NCBI Taxonomy" id="400682"/>
    <lineage>
        <taxon>Eukaryota</taxon>
        <taxon>Metazoa</taxon>
        <taxon>Porifera</taxon>
        <taxon>Demospongiae</taxon>
        <taxon>Heteroscleromorpha</taxon>
        <taxon>Haplosclerida</taxon>
        <taxon>Niphatidae</taxon>
        <taxon>Amphimedon</taxon>
    </lineage>
</organism>
<dbReference type="GO" id="GO:0098609">
    <property type="term" value="P:cell-cell adhesion"/>
    <property type="evidence" value="ECO:0007669"/>
    <property type="project" value="TreeGrafter"/>
</dbReference>
<dbReference type="InterPro" id="IPR003591">
    <property type="entry name" value="Leu-rich_rpt_typical-subtyp"/>
</dbReference>
<dbReference type="PANTHER" id="PTHR23119">
    <property type="entry name" value="DISCS LARGE"/>
    <property type="match status" value="1"/>
</dbReference>
<dbReference type="GO" id="GO:0016323">
    <property type="term" value="C:basolateral plasma membrane"/>
    <property type="evidence" value="ECO:0007669"/>
    <property type="project" value="TreeGrafter"/>
</dbReference>
<dbReference type="SMART" id="SM00364">
    <property type="entry name" value="LRR_BAC"/>
    <property type="match status" value="3"/>
</dbReference>
<dbReference type="SUPFAM" id="SSF54001">
    <property type="entry name" value="Cysteine proteinases"/>
    <property type="match status" value="1"/>
</dbReference>